<comment type="caution">
    <text evidence="1">The sequence shown here is derived from an EMBL/GenBank/DDBJ whole genome shotgun (WGS) entry which is preliminary data.</text>
</comment>
<dbReference type="EMBL" id="BDGG01000001">
    <property type="protein sequence ID" value="GAU88744.1"/>
    <property type="molecule type" value="Genomic_DNA"/>
</dbReference>
<evidence type="ECO:0000313" key="2">
    <source>
        <dbReference type="Proteomes" id="UP000186922"/>
    </source>
</evidence>
<evidence type="ECO:0000313" key="1">
    <source>
        <dbReference type="EMBL" id="GAU88744.1"/>
    </source>
</evidence>
<reference evidence="1 2" key="1">
    <citation type="journal article" date="2016" name="Nat. Commun.">
        <title>Extremotolerant tardigrade genome and improved radiotolerance of human cultured cells by tardigrade-unique protein.</title>
        <authorList>
            <person name="Hashimoto T."/>
            <person name="Horikawa D.D."/>
            <person name="Saito Y."/>
            <person name="Kuwahara H."/>
            <person name="Kozuka-Hata H."/>
            <person name="Shin-I T."/>
            <person name="Minakuchi Y."/>
            <person name="Ohishi K."/>
            <person name="Motoyama A."/>
            <person name="Aizu T."/>
            <person name="Enomoto A."/>
            <person name="Kondo K."/>
            <person name="Tanaka S."/>
            <person name="Hara Y."/>
            <person name="Koshikawa S."/>
            <person name="Sagara H."/>
            <person name="Miura T."/>
            <person name="Yokobori S."/>
            <person name="Miyagawa K."/>
            <person name="Suzuki Y."/>
            <person name="Kubo T."/>
            <person name="Oyama M."/>
            <person name="Kohara Y."/>
            <person name="Fujiyama A."/>
            <person name="Arakawa K."/>
            <person name="Katayama T."/>
            <person name="Toyoda A."/>
            <person name="Kunieda T."/>
        </authorList>
    </citation>
    <scope>NUCLEOTIDE SEQUENCE [LARGE SCALE GENOMIC DNA]</scope>
    <source>
        <strain evidence="1 2">YOKOZUNA-1</strain>
    </source>
</reference>
<accession>A0A1D1UG47</accession>
<name>A0A1D1UG47_RAMVA</name>
<dbReference type="AlphaFoldDB" id="A0A1D1UG47"/>
<organism evidence="1 2">
    <name type="scientific">Ramazzottius varieornatus</name>
    <name type="common">Water bear</name>
    <name type="synonym">Tardigrade</name>
    <dbReference type="NCBI Taxonomy" id="947166"/>
    <lineage>
        <taxon>Eukaryota</taxon>
        <taxon>Metazoa</taxon>
        <taxon>Ecdysozoa</taxon>
        <taxon>Tardigrada</taxon>
        <taxon>Eutardigrada</taxon>
        <taxon>Parachela</taxon>
        <taxon>Hypsibioidea</taxon>
        <taxon>Ramazzottiidae</taxon>
        <taxon>Ramazzottius</taxon>
    </lineage>
</organism>
<sequence>MHRQVALIPAETPLRYLACTTKDLPMTNPLAFATGRLPDEGLDSLLTEAFLQAKPQLMIPKKTARVIDGQTFDSETYEVHLM</sequence>
<proteinExistence type="predicted"/>
<gene>
    <name evidence="1" type="primary">RvY_01382-1</name>
    <name evidence="1" type="synonym">RvY_01382.1</name>
    <name evidence="1" type="ORF">RvY_01382</name>
</gene>
<dbReference type="Proteomes" id="UP000186922">
    <property type="component" value="Unassembled WGS sequence"/>
</dbReference>
<keyword evidence="2" id="KW-1185">Reference proteome</keyword>
<protein>
    <submittedName>
        <fullName evidence="1">Uncharacterized protein</fullName>
    </submittedName>
</protein>